<protein>
    <recommendedName>
        <fullName evidence="5">META domain protein</fullName>
    </recommendedName>
</protein>
<sequence length="287" mass="31122">MGRYLTSAAALLPAALLASCSQEPSPSSTQSSMASPEADEAAPAADPIRTLLGQWEVEQVAGDAPQYTRMLLVFGEDWWHMQSQCVYDTGDYRIAGDTLDFAPIARAFPAIEGKDGPIMAMCARGLSPAEEALPQVLSASREFTIREDGRLAISTPSGPLVARRVEETVANPQGYTQWDPATTFGEWRIVSLDGEPVADVELVVAGLRTTIRTGCAYYQWIWYSDMMSPSKAVRREPFRTGCDEPESAQAAQLAKAYETLERYSADGPDRRVLSGPGGIIVLARPAQ</sequence>
<dbReference type="PROSITE" id="PS51257">
    <property type="entry name" value="PROKAR_LIPOPROTEIN"/>
    <property type="match status" value="1"/>
</dbReference>
<evidence type="ECO:0008006" key="5">
    <source>
        <dbReference type="Google" id="ProtNLM"/>
    </source>
</evidence>
<proteinExistence type="predicted"/>
<dbReference type="KEGG" id="anh:A6F65_02197"/>
<dbReference type="AlphaFoldDB" id="A0A1C7DAS4"/>
<feature type="chain" id="PRO_5008884536" description="META domain protein" evidence="2">
    <location>
        <begin position="19"/>
        <end position="287"/>
    </location>
</feature>
<name>A0A1C7DAS4_9SPHN</name>
<keyword evidence="4" id="KW-1185">Reference proteome</keyword>
<accession>A0A1C7DAS4</accession>
<evidence type="ECO:0000256" key="2">
    <source>
        <dbReference type="SAM" id="SignalP"/>
    </source>
</evidence>
<organism evidence="3 4">
    <name type="scientific">Paraurantiacibacter namhicola</name>
    <dbReference type="NCBI Taxonomy" id="645517"/>
    <lineage>
        <taxon>Bacteria</taxon>
        <taxon>Pseudomonadati</taxon>
        <taxon>Pseudomonadota</taxon>
        <taxon>Alphaproteobacteria</taxon>
        <taxon>Sphingomonadales</taxon>
        <taxon>Erythrobacteraceae</taxon>
        <taxon>Paraurantiacibacter</taxon>
    </lineage>
</organism>
<dbReference type="Proteomes" id="UP000092698">
    <property type="component" value="Chromosome"/>
</dbReference>
<dbReference type="EMBL" id="CP016545">
    <property type="protein sequence ID" value="ANU08482.1"/>
    <property type="molecule type" value="Genomic_DNA"/>
</dbReference>
<feature type="region of interest" description="Disordered" evidence="1">
    <location>
        <begin position="22"/>
        <end position="43"/>
    </location>
</feature>
<feature type="signal peptide" evidence="2">
    <location>
        <begin position="1"/>
        <end position="18"/>
    </location>
</feature>
<gene>
    <name evidence="3" type="ORF">A6F65_02197</name>
</gene>
<reference evidence="3 4" key="1">
    <citation type="submission" date="2016-07" db="EMBL/GenBank/DDBJ databases">
        <title>Complete genome sequence of Altererythrobacter namhicola JCM 16345T, containing esterase-encoding genes.</title>
        <authorList>
            <person name="Cheng H."/>
            <person name="Wu Y.-H."/>
            <person name="Jian S.-L."/>
            <person name="Huo Y.-Y."/>
            <person name="Wang C.-S."/>
            <person name="Xu X.-W."/>
        </authorList>
    </citation>
    <scope>NUCLEOTIDE SEQUENCE [LARGE SCALE GENOMIC DNA]</scope>
    <source>
        <strain evidence="3 4">JCM 16345</strain>
    </source>
</reference>
<evidence type="ECO:0000256" key="1">
    <source>
        <dbReference type="SAM" id="MobiDB-lite"/>
    </source>
</evidence>
<evidence type="ECO:0000313" key="4">
    <source>
        <dbReference type="Proteomes" id="UP000092698"/>
    </source>
</evidence>
<dbReference type="STRING" id="645517.A6F65_02197"/>
<evidence type="ECO:0000313" key="3">
    <source>
        <dbReference type="EMBL" id="ANU08482.1"/>
    </source>
</evidence>
<keyword evidence="2" id="KW-0732">Signal</keyword>